<reference evidence="1 2" key="1">
    <citation type="submission" date="2019-04" db="EMBL/GenBank/DDBJ databases">
        <title>Bacillus caeni sp. nov., a bacterium isolated from mangrove sediment.</title>
        <authorList>
            <person name="Huang H."/>
            <person name="Mo K."/>
            <person name="Hu Y."/>
        </authorList>
    </citation>
    <scope>NUCLEOTIDE SEQUENCE [LARGE SCALE GENOMIC DNA]</scope>
    <source>
        <strain evidence="1 2">HB172195</strain>
    </source>
</reference>
<comment type="caution">
    <text evidence="1">The sequence shown here is derived from an EMBL/GenBank/DDBJ whole genome shotgun (WGS) entry which is preliminary data.</text>
</comment>
<keyword evidence="2" id="KW-1185">Reference proteome</keyword>
<dbReference type="Proteomes" id="UP000308230">
    <property type="component" value="Unassembled WGS sequence"/>
</dbReference>
<dbReference type="OrthoDB" id="1976435at2"/>
<evidence type="ECO:0000313" key="2">
    <source>
        <dbReference type="Proteomes" id="UP000308230"/>
    </source>
</evidence>
<name>A0A5R9FB26_9BACL</name>
<accession>A0A5R9FB26</accession>
<dbReference type="AlphaFoldDB" id="A0A5R9FB26"/>
<dbReference type="InterPro" id="IPR007499">
    <property type="entry name" value="ERF_bacteria_virus"/>
</dbReference>
<evidence type="ECO:0000313" key="1">
    <source>
        <dbReference type="EMBL" id="TLS39396.1"/>
    </source>
</evidence>
<protein>
    <submittedName>
        <fullName evidence="1">Single-stranded DNA-binding protein</fullName>
    </submittedName>
</protein>
<proteinExistence type="predicted"/>
<dbReference type="Pfam" id="PF04404">
    <property type="entry name" value="ERF"/>
    <property type="match status" value="1"/>
</dbReference>
<keyword evidence="1" id="KW-0238">DNA-binding</keyword>
<gene>
    <name evidence="1" type="ORF">FCL54_00955</name>
</gene>
<organism evidence="1 2">
    <name type="scientific">Exobacillus caeni</name>
    <dbReference type="NCBI Taxonomy" id="2574798"/>
    <lineage>
        <taxon>Bacteria</taxon>
        <taxon>Bacillati</taxon>
        <taxon>Bacillota</taxon>
        <taxon>Bacilli</taxon>
        <taxon>Bacillales</taxon>
        <taxon>Guptibacillaceae</taxon>
        <taxon>Exobacillus</taxon>
    </lineage>
</organism>
<dbReference type="EMBL" id="SWLG01000001">
    <property type="protein sequence ID" value="TLS39396.1"/>
    <property type="molecule type" value="Genomic_DNA"/>
</dbReference>
<sequence>MSLFEKLLEVRKSVPYLRKESRGHQYSYVGSSQVLGAVKVKLDELGVLLFSNVIDKQLHQSTNSKGATTYFTELTIEFTWVNVHNPEDKLTLQWYGQGLDTAGEKGVGKALTYAEKYFMLKQFNIPTDQDDPDRFQERAMRNVFLGDDTEEVETQPLPPQTTNAKPVTEKQLAMLNGLCSDIAKISDSHVTEDMVKDWLKSQYLYEGTFDELTSKQAAYMIKTAVELKQKKQKEPVLM</sequence>
<dbReference type="GO" id="GO:0003677">
    <property type="term" value="F:DNA binding"/>
    <property type="evidence" value="ECO:0007669"/>
    <property type="project" value="UniProtKB-KW"/>
</dbReference>